<gene>
    <name evidence="9" type="primary">metC</name>
    <name evidence="9" type="ORF">ACFFIT_12460</name>
</gene>
<dbReference type="Proteomes" id="UP001589758">
    <property type="component" value="Unassembled WGS sequence"/>
</dbReference>
<evidence type="ECO:0000313" key="10">
    <source>
        <dbReference type="Proteomes" id="UP001589758"/>
    </source>
</evidence>
<protein>
    <submittedName>
        <fullName evidence="9">Cystathionine beta-lyase</fullName>
        <ecNumber evidence="9">4.4.1.13</ecNumber>
    </submittedName>
</protein>
<keyword evidence="4 9" id="KW-0456">Lyase</keyword>
<evidence type="ECO:0000313" key="9">
    <source>
        <dbReference type="EMBL" id="MFC0180884.1"/>
    </source>
</evidence>
<proteinExistence type="inferred from homology"/>
<dbReference type="InterPro" id="IPR006233">
    <property type="entry name" value="Cys_b_lyase_bac"/>
</dbReference>
<dbReference type="Pfam" id="PF01053">
    <property type="entry name" value="Cys_Met_Meta_PP"/>
    <property type="match status" value="1"/>
</dbReference>
<dbReference type="PANTHER" id="PTHR43500:SF1">
    <property type="entry name" value="CYSTATHIONINE BETA-LYASE-RELATED"/>
    <property type="match status" value="1"/>
</dbReference>
<evidence type="ECO:0000256" key="4">
    <source>
        <dbReference type="ARBA" id="ARBA00023239"/>
    </source>
</evidence>
<comment type="cofactor">
    <cofactor evidence="1 8">
        <name>pyridoxal 5'-phosphate</name>
        <dbReference type="ChEBI" id="CHEBI:597326"/>
    </cofactor>
</comment>
<dbReference type="InterPro" id="IPR015421">
    <property type="entry name" value="PyrdxlP-dep_Trfase_major"/>
</dbReference>
<evidence type="ECO:0000256" key="7">
    <source>
        <dbReference type="ARBA" id="ARBA00047625"/>
    </source>
</evidence>
<accession>A0ABV6CD09</accession>
<dbReference type="PROSITE" id="PS00868">
    <property type="entry name" value="CYS_MET_METAB_PP"/>
    <property type="match status" value="1"/>
</dbReference>
<dbReference type="EMBL" id="JBHLXE010000108">
    <property type="protein sequence ID" value="MFC0180884.1"/>
    <property type="molecule type" value="Genomic_DNA"/>
</dbReference>
<comment type="catalytic activity">
    <reaction evidence="7">
        <text>an S-substituted L-cysteine + H2O = a thiol + pyruvate + NH4(+)</text>
        <dbReference type="Rhea" id="RHEA:18121"/>
        <dbReference type="ChEBI" id="CHEBI:15361"/>
        <dbReference type="ChEBI" id="CHEBI:15377"/>
        <dbReference type="ChEBI" id="CHEBI:28938"/>
        <dbReference type="ChEBI" id="CHEBI:29256"/>
        <dbReference type="ChEBI" id="CHEBI:58717"/>
        <dbReference type="EC" id="4.4.1.13"/>
    </reaction>
</comment>
<reference evidence="9 10" key="1">
    <citation type="submission" date="2024-09" db="EMBL/GenBank/DDBJ databases">
        <authorList>
            <person name="Sun Q."/>
            <person name="Mori K."/>
        </authorList>
    </citation>
    <scope>NUCLEOTIDE SEQUENCE [LARGE SCALE GENOMIC DNA]</scope>
    <source>
        <strain evidence="9 10">CCM 8545</strain>
    </source>
</reference>
<sequence>MDKKEFDSLQNVDTQLIHSGRRDRYTQKAVNPIIQRTSSVIFDSLADKTKAGKENHLTTLYYGRRGTLTHFALKESLCLLEKGAGCALFPSGAAAITQSILAFVKTGDHILMTGSAYEPSQSFCNNFLKKIGVSTTFFDPTATDGITDLITKNTRILFLEAPGSITMEVQDIPKLVKEARKKNPELIIMMDNTWAAGYFFKPLLHGIDISIQSGTKYLIGHSDFMLGFAVSNERCWDILREQTYLLGQTIDSDTAYMASRGLRTLATRLKQHEQNGLLVANFLKNHPKVDKILHPAFDSCPGNEYFKRDFTGACGLFSFTLSNNQNKDTIAAMVDNTQILKMAFSWGGYESLILPIIPEDLAKTRPQNMQLHVDTTLFRVHIGLEDPNDIIEDLTHMLAKAN</sequence>
<comment type="similarity">
    <text evidence="2 8">Belongs to the trans-sulfuration enzymes family.</text>
</comment>
<comment type="catalytic activity">
    <reaction evidence="6">
        <text>L,L-cystathionine + H2O = L-homocysteine + pyruvate + NH4(+)</text>
        <dbReference type="Rhea" id="RHEA:13965"/>
        <dbReference type="ChEBI" id="CHEBI:15361"/>
        <dbReference type="ChEBI" id="CHEBI:15377"/>
        <dbReference type="ChEBI" id="CHEBI:28938"/>
        <dbReference type="ChEBI" id="CHEBI:58161"/>
        <dbReference type="ChEBI" id="CHEBI:58199"/>
    </reaction>
</comment>
<dbReference type="InterPro" id="IPR015424">
    <property type="entry name" value="PyrdxlP-dep_Trfase"/>
</dbReference>
<dbReference type="Gene3D" id="3.90.1150.10">
    <property type="entry name" value="Aspartate Aminotransferase, domain 1"/>
    <property type="match status" value="1"/>
</dbReference>
<organism evidence="9 10">
    <name type="scientific">Thorsellia kenyensis</name>
    <dbReference type="NCBI Taxonomy" id="1549888"/>
    <lineage>
        <taxon>Bacteria</taxon>
        <taxon>Pseudomonadati</taxon>
        <taxon>Pseudomonadota</taxon>
        <taxon>Gammaproteobacteria</taxon>
        <taxon>Enterobacterales</taxon>
        <taxon>Thorselliaceae</taxon>
        <taxon>Thorsellia</taxon>
    </lineage>
</organism>
<evidence type="ECO:0000256" key="8">
    <source>
        <dbReference type="RuleBase" id="RU362118"/>
    </source>
</evidence>
<dbReference type="PANTHER" id="PTHR43500">
    <property type="entry name" value="CYSTATHIONINE BETA-LYASE-RELATED"/>
    <property type="match status" value="1"/>
</dbReference>
<dbReference type="NCBIfam" id="TIGR01324">
    <property type="entry name" value="cysta_beta_ly_B"/>
    <property type="match status" value="1"/>
</dbReference>
<comment type="caution">
    <text evidence="9">The sequence shown here is derived from an EMBL/GenBank/DDBJ whole genome shotgun (WGS) entry which is preliminary data.</text>
</comment>
<name>A0ABV6CD09_9GAMM</name>
<evidence type="ECO:0000256" key="6">
    <source>
        <dbReference type="ARBA" id="ARBA00047517"/>
    </source>
</evidence>
<dbReference type="EC" id="4.4.1.13" evidence="9"/>
<dbReference type="InterPro" id="IPR054542">
    <property type="entry name" value="Cys_met_metab_PP"/>
</dbReference>
<evidence type="ECO:0000256" key="1">
    <source>
        <dbReference type="ARBA" id="ARBA00001933"/>
    </source>
</evidence>
<keyword evidence="10" id="KW-1185">Reference proteome</keyword>
<dbReference type="SUPFAM" id="SSF53383">
    <property type="entry name" value="PLP-dependent transferases"/>
    <property type="match status" value="1"/>
</dbReference>
<dbReference type="Gene3D" id="3.40.640.10">
    <property type="entry name" value="Type I PLP-dependent aspartate aminotransferase-like (Major domain)"/>
    <property type="match status" value="1"/>
</dbReference>
<dbReference type="InterPro" id="IPR000277">
    <property type="entry name" value="Cys/Met-Metab_PyrdxlP-dep_enz"/>
</dbReference>
<evidence type="ECO:0000256" key="3">
    <source>
        <dbReference type="ARBA" id="ARBA00022898"/>
    </source>
</evidence>
<dbReference type="RefSeq" id="WP_385878121.1">
    <property type="nucleotide sequence ID" value="NZ_JBHLXE010000108.1"/>
</dbReference>
<comment type="pathway">
    <text evidence="5">Amino-acid biosynthesis; L-methionine biosynthesis via de novo pathway; L-homocysteine from L-cystathionine: step 1/1.</text>
</comment>
<evidence type="ECO:0000256" key="5">
    <source>
        <dbReference type="ARBA" id="ARBA00046315"/>
    </source>
</evidence>
<evidence type="ECO:0000256" key="2">
    <source>
        <dbReference type="ARBA" id="ARBA00009077"/>
    </source>
</evidence>
<dbReference type="InterPro" id="IPR015422">
    <property type="entry name" value="PyrdxlP-dep_Trfase_small"/>
</dbReference>
<keyword evidence="3 8" id="KW-0663">Pyridoxal phosphate</keyword>
<dbReference type="PIRSF" id="PIRSF001434">
    <property type="entry name" value="CGS"/>
    <property type="match status" value="1"/>
</dbReference>
<dbReference type="GO" id="GO:0047804">
    <property type="term" value="F:cysteine-S-conjugate beta-lyase activity"/>
    <property type="evidence" value="ECO:0007669"/>
    <property type="project" value="UniProtKB-EC"/>
</dbReference>